<protein>
    <submittedName>
        <fullName evidence="1">Xeroderma pigmentosum group</fullName>
    </submittedName>
</protein>
<keyword evidence="2" id="KW-1185">Reference proteome</keyword>
<dbReference type="PaxDb" id="67767-A0A0J7JVD6"/>
<gene>
    <name evidence="1" type="ORF">RF55_25098</name>
</gene>
<comment type="caution">
    <text evidence="1">The sequence shown here is derived from an EMBL/GenBank/DDBJ whole genome shotgun (WGS) entry which is preliminary data.</text>
</comment>
<accession>A0A0J7JVD6</accession>
<dbReference type="Proteomes" id="UP000036403">
    <property type="component" value="Unassembled WGS sequence"/>
</dbReference>
<dbReference type="AlphaFoldDB" id="A0A0J7JVD6"/>
<sequence>MIDAGQRLCKLGIYKRSFCLYPLNAILQIQERNLFFLRDENSRQKDQPVCNIFASRTSKQEDTFAALTSNGLP</sequence>
<dbReference type="EMBL" id="LBMM01031251">
    <property type="protein sequence ID" value="KMQ81826.1"/>
    <property type="molecule type" value="Genomic_DNA"/>
</dbReference>
<organism evidence="1 2">
    <name type="scientific">Lasius niger</name>
    <name type="common">Black garden ant</name>
    <dbReference type="NCBI Taxonomy" id="67767"/>
    <lineage>
        <taxon>Eukaryota</taxon>
        <taxon>Metazoa</taxon>
        <taxon>Ecdysozoa</taxon>
        <taxon>Arthropoda</taxon>
        <taxon>Hexapoda</taxon>
        <taxon>Insecta</taxon>
        <taxon>Pterygota</taxon>
        <taxon>Neoptera</taxon>
        <taxon>Endopterygota</taxon>
        <taxon>Hymenoptera</taxon>
        <taxon>Apocrita</taxon>
        <taxon>Aculeata</taxon>
        <taxon>Formicoidea</taxon>
        <taxon>Formicidae</taxon>
        <taxon>Formicinae</taxon>
        <taxon>Lasius</taxon>
        <taxon>Lasius</taxon>
    </lineage>
</organism>
<evidence type="ECO:0000313" key="1">
    <source>
        <dbReference type="EMBL" id="KMQ81826.1"/>
    </source>
</evidence>
<reference evidence="1 2" key="1">
    <citation type="submission" date="2015-04" db="EMBL/GenBank/DDBJ databases">
        <title>Lasius niger genome sequencing.</title>
        <authorList>
            <person name="Konorov E.A."/>
            <person name="Nikitin M.A."/>
            <person name="Kirill M.V."/>
            <person name="Chang P."/>
        </authorList>
    </citation>
    <scope>NUCLEOTIDE SEQUENCE [LARGE SCALE GENOMIC DNA]</scope>
    <source>
        <tissue evidence="1">Whole</tissue>
    </source>
</reference>
<proteinExistence type="predicted"/>
<name>A0A0J7JVD6_LASNI</name>
<evidence type="ECO:0000313" key="2">
    <source>
        <dbReference type="Proteomes" id="UP000036403"/>
    </source>
</evidence>